<feature type="transmembrane region" description="Helical" evidence="13">
    <location>
        <begin position="55"/>
        <end position="73"/>
    </location>
</feature>
<feature type="transmembrane region" description="Helical" evidence="13">
    <location>
        <begin position="122"/>
        <end position="140"/>
    </location>
</feature>
<dbReference type="Pfam" id="PF06736">
    <property type="entry name" value="TMEM175"/>
    <property type="match status" value="1"/>
</dbReference>
<evidence type="ECO:0000256" key="6">
    <source>
        <dbReference type="ARBA" id="ARBA00022826"/>
    </source>
</evidence>
<dbReference type="EMBL" id="WMLF01000313">
    <property type="protein sequence ID" value="MBB1245618.1"/>
    <property type="molecule type" value="Genomic_DNA"/>
</dbReference>
<keyword evidence="3" id="KW-0813">Transport</keyword>
<comment type="caution">
    <text evidence="14">The sequence shown here is derived from an EMBL/GenBank/DDBJ whole genome shotgun (WGS) entry which is preliminary data.</text>
</comment>
<evidence type="ECO:0000313" key="15">
    <source>
        <dbReference type="Proteomes" id="UP000766698"/>
    </source>
</evidence>
<keyword evidence="5 13" id="KW-0812">Transmembrane</keyword>
<name>A0ABR6EK24_9ACTN</name>
<accession>A0ABR6EK24</accession>
<dbReference type="PANTHER" id="PTHR31462">
    <property type="entry name" value="ENDOSOMAL/LYSOSOMAL POTASSIUM CHANNEL TMEM175"/>
    <property type="match status" value="1"/>
</dbReference>
<comment type="similarity">
    <text evidence="2">Belongs to the TMEM175 family.</text>
</comment>
<evidence type="ECO:0000256" key="9">
    <source>
        <dbReference type="ARBA" id="ARBA00023065"/>
    </source>
</evidence>
<keyword evidence="7" id="KW-0630">Potassium</keyword>
<evidence type="ECO:0000256" key="2">
    <source>
        <dbReference type="ARBA" id="ARBA00006920"/>
    </source>
</evidence>
<evidence type="ECO:0000256" key="1">
    <source>
        <dbReference type="ARBA" id="ARBA00004141"/>
    </source>
</evidence>
<sequence>MDKSPRTSGRPGRGDTRLAALSDGVFAIALTLLVLDISIPPGLGSEDFHSELRQALPNLGAYALSFAVLAQFWRDQYYVLTATPDTDDTVVHLALLGLALVALMPFTTAVLAEYAYTQPLAVAVYAAGAAAVNAVHLALLRRAHRRTPAGADVPSSAALRRLNMADLGASAAIFAATVPIAFLSPTAGMLCWIAIIPLKAVVAQRQVRIDRRARSEA</sequence>
<evidence type="ECO:0000256" key="12">
    <source>
        <dbReference type="ARBA" id="ARBA00034430"/>
    </source>
</evidence>
<dbReference type="PANTHER" id="PTHR31462:SF5">
    <property type="entry name" value="ENDOSOMAL_LYSOSOMAL PROTON CHANNEL TMEM175"/>
    <property type="match status" value="1"/>
</dbReference>
<reference evidence="15" key="1">
    <citation type="journal article" date="2020" name="Syst. Appl. Microbiol.">
        <title>Streptomyces alkaliterrae sp. nov., isolated from an alkaline soil, and emended descriptions of Streptomyces alkaliphilus, Streptomyces calidiresistens and Streptomyces durbertensis.</title>
        <authorList>
            <person name="Swiecimska M."/>
            <person name="Golinska P."/>
            <person name="Nouioui I."/>
            <person name="Wypij M."/>
            <person name="Rai M."/>
            <person name="Sangal V."/>
            <person name="Goodfellow M."/>
        </authorList>
    </citation>
    <scope>NUCLEOTIDE SEQUENCE [LARGE SCALE GENOMIC DNA]</scope>
    <source>
        <strain evidence="15">DSM 104538</strain>
    </source>
</reference>
<evidence type="ECO:0000256" key="8">
    <source>
        <dbReference type="ARBA" id="ARBA00022989"/>
    </source>
</evidence>
<evidence type="ECO:0000256" key="5">
    <source>
        <dbReference type="ARBA" id="ARBA00022692"/>
    </source>
</evidence>
<evidence type="ECO:0000256" key="7">
    <source>
        <dbReference type="ARBA" id="ARBA00022958"/>
    </source>
</evidence>
<evidence type="ECO:0000313" key="14">
    <source>
        <dbReference type="EMBL" id="MBB1245618.1"/>
    </source>
</evidence>
<evidence type="ECO:0000256" key="3">
    <source>
        <dbReference type="ARBA" id="ARBA00022448"/>
    </source>
</evidence>
<evidence type="ECO:0000256" key="13">
    <source>
        <dbReference type="SAM" id="Phobius"/>
    </source>
</evidence>
<evidence type="ECO:0000256" key="10">
    <source>
        <dbReference type="ARBA" id="ARBA00023136"/>
    </source>
</evidence>
<organism evidence="14 15">
    <name type="scientific">Streptomyces durbertensis</name>
    <dbReference type="NCBI Taxonomy" id="2448886"/>
    <lineage>
        <taxon>Bacteria</taxon>
        <taxon>Bacillati</taxon>
        <taxon>Actinomycetota</taxon>
        <taxon>Actinomycetes</taxon>
        <taxon>Kitasatosporales</taxon>
        <taxon>Streptomycetaceae</taxon>
        <taxon>Streptomyces</taxon>
    </lineage>
</organism>
<proteinExistence type="inferred from homology"/>
<evidence type="ECO:0000256" key="11">
    <source>
        <dbReference type="ARBA" id="ARBA00023303"/>
    </source>
</evidence>
<keyword evidence="9" id="KW-0406">Ion transport</keyword>
<protein>
    <submittedName>
        <fullName evidence="14">DUF1211 domain-containing protein</fullName>
    </submittedName>
</protein>
<keyword evidence="6" id="KW-0631">Potassium channel</keyword>
<keyword evidence="11" id="KW-0407">Ion channel</keyword>
<dbReference type="InterPro" id="IPR010617">
    <property type="entry name" value="TMEM175-like"/>
</dbReference>
<keyword evidence="10 13" id="KW-0472">Membrane</keyword>
<feature type="transmembrane region" description="Helical" evidence="13">
    <location>
        <begin position="21"/>
        <end position="43"/>
    </location>
</feature>
<feature type="transmembrane region" description="Helical" evidence="13">
    <location>
        <begin position="93"/>
        <end position="116"/>
    </location>
</feature>
<gene>
    <name evidence="14" type="ORF">GL263_18935</name>
</gene>
<keyword evidence="4" id="KW-0633">Potassium transport</keyword>
<keyword evidence="15" id="KW-1185">Reference proteome</keyword>
<comment type="subcellular location">
    <subcellularLocation>
        <location evidence="1">Membrane</location>
        <topology evidence="1">Multi-pass membrane protein</topology>
    </subcellularLocation>
</comment>
<evidence type="ECO:0000256" key="4">
    <source>
        <dbReference type="ARBA" id="ARBA00022538"/>
    </source>
</evidence>
<keyword evidence="8 13" id="KW-1133">Transmembrane helix</keyword>
<comment type="catalytic activity">
    <reaction evidence="12">
        <text>K(+)(in) = K(+)(out)</text>
        <dbReference type="Rhea" id="RHEA:29463"/>
        <dbReference type="ChEBI" id="CHEBI:29103"/>
    </reaction>
</comment>
<dbReference type="Proteomes" id="UP000766698">
    <property type="component" value="Unassembled WGS sequence"/>
</dbReference>